<feature type="transmembrane region" description="Helical" evidence="1">
    <location>
        <begin position="68"/>
        <end position="87"/>
    </location>
</feature>
<dbReference type="Proteomes" id="UP000251889">
    <property type="component" value="Unassembled WGS sequence"/>
</dbReference>
<keyword evidence="1" id="KW-1133">Transmembrane helix</keyword>
<keyword evidence="1" id="KW-0472">Membrane</keyword>
<proteinExistence type="predicted"/>
<comment type="caution">
    <text evidence="2">The sequence shown here is derived from an EMBL/GenBank/DDBJ whole genome shotgun (WGS) entry which is preliminary data.</text>
</comment>
<evidence type="ECO:0000313" key="3">
    <source>
        <dbReference type="Proteomes" id="UP000251889"/>
    </source>
</evidence>
<dbReference type="EMBL" id="QMFY01000006">
    <property type="protein sequence ID" value="RAW00568.1"/>
    <property type="molecule type" value="Genomic_DNA"/>
</dbReference>
<organism evidence="2 3">
    <name type="scientific">Pseudochryseolinea flava</name>
    <dbReference type="NCBI Taxonomy" id="2059302"/>
    <lineage>
        <taxon>Bacteria</taxon>
        <taxon>Pseudomonadati</taxon>
        <taxon>Bacteroidota</taxon>
        <taxon>Cytophagia</taxon>
        <taxon>Cytophagales</taxon>
        <taxon>Fulvivirgaceae</taxon>
        <taxon>Pseudochryseolinea</taxon>
    </lineage>
</organism>
<reference evidence="2 3" key="1">
    <citation type="submission" date="2018-06" db="EMBL/GenBank/DDBJ databases">
        <title>Chryseolinea flavus sp. nov., a member of the phylum Bacteroidetes isolated from soil.</title>
        <authorList>
            <person name="Li Y."/>
            <person name="Wang J."/>
        </authorList>
    </citation>
    <scope>NUCLEOTIDE SEQUENCE [LARGE SCALE GENOMIC DNA]</scope>
    <source>
        <strain evidence="2 3">SDU1-6</strain>
    </source>
</reference>
<accession>A0A364Y1G0</accession>
<feature type="transmembrane region" description="Helical" evidence="1">
    <location>
        <begin position="93"/>
        <end position="111"/>
    </location>
</feature>
<sequence>MQMTKEQELDIYREAIAMKNQGKFEPEIRSVLKQKGLDDAYITNALMNIYRLESPQERAEAQANAGSGTSSMVIGGLICVGGIIATMATNGQVLFYGAIIVGAIQFIKGLVQASNAD</sequence>
<keyword evidence="1" id="KW-0812">Transmembrane</keyword>
<dbReference type="AlphaFoldDB" id="A0A364Y1G0"/>
<gene>
    <name evidence="2" type="ORF">DQQ10_13290</name>
</gene>
<dbReference type="RefSeq" id="WP_112747368.1">
    <property type="nucleotide sequence ID" value="NZ_QMFY01000006.1"/>
</dbReference>
<evidence type="ECO:0000256" key="1">
    <source>
        <dbReference type="SAM" id="Phobius"/>
    </source>
</evidence>
<evidence type="ECO:0000313" key="2">
    <source>
        <dbReference type="EMBL" id="RAW00568.1"/>
    </source>
</evidence>
<protein>
    <submittedName>
        <fullName evidence="2">Uncharacterized protein</fullName>
    </submittedName>
</protein>
<name>A0A364Y1G0_9BACT</name>
<keyword evidence="3" id="KW-1185">Reference proteome</keyword>